<dbReference type="InterPro" id="IPR000182">
    <property type="entry name" value="GNAT_dom"/>
</dbReference>
<dbReference type="RefSeq" id="WP_150684021.1">
    <property type="nucleotide sequence ID" value="NZ_CABPSI010000002.1"/>
</dbReference>
<feature type="domain" description="N-acetyltransferase" evidence="1">
    <location>
        <begin position="6"/>
        <end position="153"/>
    </location>
</feature>
<sequence>MEWMCKSFDELGSTLLYRVLAARSAVFVVEQDCPYQDIDGRDIHSLHLIAQVRDADAQPEIAAYVRLLPPGLAYDEASIGRVITAAAHRGTGLGRELLARAIAIAEVQWPDAPLRIGAQAHLEAFYGSFGFVKASEPYDEDGIMHIEMLRAPASEPVSKPVSEPESGQIK</sequence>
<organism evidence="2 3">
    <name type="scientific">Pandoraea iniqua</name>
    <dbReference type="NCBI Taxonomy" id="2508288"/>
    <lineage>
        <taxon>Bacteria</taxon>
        <taxon>Pseudomonadati</taxon>
        <taxon>Pseudomonadota</taxon>
        <taxon>Betaproteobacteria</taxon>
        <taxon>Burkholderiales</taxon>
        <taxon>Burkholderiaceae</taxon>
        <taxon>Pandoraea</taxon>
    </lineage>
</organism>
<dbReference type="SUPFAM" id="SSF55729">
    <property type="entry name" value="Acyl-CoA N-acyltransferases (Nat)"/>
    <property type="match status" value="1"/>
</dbReference>
<accession>A0A5E4UTZ0</accession>
<dbReference type="GO" id="GO:0016747">
    <property type="term" value="F:acyltransferase activity, transferring groups other than amino-acyl groups"/>
    <property type="evidence" value="ECO:0007669"/>
    <property type="project" value="InterPro"/>
</dbReference>
<dbReference type="Gene3D" id="3.40.630.30">
    <property type="match status" value="1"/>
</dbReference>
<dbReference type="InterPro" id="IPR016181">
    <property type="entry name" value="Acyl_CoA_acyltransferase"/>
</dbReference>
<dbReference type="CDD" id="cd04301">
    <property type="entry name" value="NAT_SF"/>
    <property type="match status" value="1"/>
</dbReference>
<dbReference type="Pfam" id="PF13673">
    <property type="entry name" value="Acetyltransf_10"/>
    <property type="match status" value="1"/>
</dbReference>
<keyword evidence="2" id="KW-0808">Transferase</keyword>
<dbReference type="Proteomes" id="UP000333828">
    <property type="component" value="Unassembled WGS sequence"/>
</dbReference>
<dbReference type="AlphaFoldDB" id="A0A5E4UTZ0"/>
<gene>
    <name evidence="2" type="ORF">PIN31115_02153</name>
</gene>
<evidence type="ECO:0000259" key="1">
    <source>
        <dbReference type="PROSITE" id="PS51186"/>
    </source>
</evidence>
<dbReference type="EMBL" id="CABPSI010000002">
    <property type="protein sequence ID" value="VVE01930.1"/>
    <property type="molecule type" value="Genomic_DNA"/>
</dbReference>
<keyword evidence="3" id="KW-1185">Reference proteome</keyword>
<evidence type="ECO:0000313" key="3">
    <source>
        <dbReference type="Proteomes" id="UP000333828"/>
    </source>
</evidence>
<protein>
    <submittedName>
        <fullName evidence="2">GNAT family N-acetyltransferase</fullName>
    </submittedName>
</protein>
<name>A0A5E4UTZ0_9BURK</name>
<evidence type="ECO:0000313" key="2">
    <source>
        <dbReference type="EMBL" id="VVE01930.1"/>
    </source>
</evidence>
<dbReference type="PROSITE" id="PS51186">
    <property type="entry name" value="GNAT"/>
    <property type="match status" value="1"/>
</dbReference>
<reference evidence="2 3" key="1">
    <citation type="submission" date="2019-08" db="EMBL/GenBank/DDBJ databases">
        <authorList>
            <person name="Peeters C."/>
        </authorList>
    </citation>
    <scope>NUCLEOTIDE SEQUENCE [LARGE SCALE GENOMIC DNA]</scope>
    <source>
        <strain evidence="2 3">LMG 31115</strain>
    </source>
</reference>
<proteinExistence type="predicted"/>